<dbReference type="SUPFAM" id="SSF55681">
    <property type="entry name" value="Class II aaRS and biotin synthetases"/>
    <property type="match status" value="1"/>
</dbReference>
<dbReference type="CDD" id="cd00773">
    <property type="entry name" value="HisRS-like_core"/>
    <property type="match status" value="1"/>
</dbReference>
<organism evidence="7">
    <name type="scientific">Kumanoa mahlacensis</name>
    <dbReference type="NCBI Taxonomy" id="1196387"/>
    <lineage>
        <taxon>Eukaryota</taxon>
        <taxon>Rhodophyta</taxon>
        <taxon>Florideophyceae</taxon>
        <taxon>Nemaliophycidae</taxon>
        <taxon>Batrachospermales</taxon>
        <taxon>Batrachospermaceae</taxon>
        <taxon>Kumanoa</taxon>
    </lineage>
</organism>
<dbReference type="PIRSF" id="PIRSF001549">
    <property type="entry name" value="His-tRNA_synth"/>
    <property type="match status" value="1"/>
</dbReference>
<comment type="similarity">
    <text evidence="1 4">Belongs to the class-II aminoacyl-tRNA synthetase family.</text>
</comment>
<keyword evidence="7" id="KW-0150">Chloroplast</keyword>
<sequence length="422" mass="49596">MQSIRGMQDILPEEIKYWQHIYFAALKTFEVASYQEIRTPIIENTELFLRSIGEGTDIINKEMYNFQDRGNRNLTLRPEGTASIARAIKQHNLCNEHQVQRFWYLGPMFRYERPQHGRQRQFHQLGIECTGTINPMADAEVIYLAHHFLTKLECNEWYIEINSIGSIDHRNRYKVDLEKYLTQYMYDLDEESKNRLFINTIKILDSKNTKTQAILDQGPKLINYLDEQTLKHFEEVTSYLDSLKIKYKINTKLVRGLDYYNKTAFEIKTNLLGTQNTICGGGRYDNLIEQIGGPAIPAVGWAIGIERLLLLVKNTIKLQQQPLYYYIATQGNEAKKYALNILPTLQKYQIKFEIDFSDSSFQKQLKRAHKKEALICLLIGSNEVNTHTITLKWLNKYEQKNYKLEVFLKNIEGKNQELYFEQ</sequence>
<dbReference type="AlphaFoldDB" id="A0A8K1YUG0"/>
<evidence type="ECO:0000256" key="1">
    <source>
        <dbReference type="ARBA" id="ARBA00008226"/>
    </source>
</evidence>
<evidence type="ECO:0000256" key="3">
    <source>
        <dbReference type="ARBA" id="ARBA00047639"/>
    </source>
</evidence>
<dbReference type="InterPro" id="IPR045864">
    <property type="entry name" value="aa-tRNA-synth_II/BPL/LPL"/>
</dbReference>
<keyword evidence="2 4" id="KW-0547">Nucleotide-binding</keyword>
<evidence type="ECO:0000256" key="5">
    <source>
        <dbReference type="PIRSR" id="PIRSR001549-1"/>
    </source>
</evidence>
<feature type="binding site" evidence="5">
    <location>
        <position position="128"/>
    </location>
    <ligand>
        <name>L-histidine</name>
        <dbReference type="ChEBI" id="CHEBI:57595"/>
    </ligand>
</feature>
<dbReference type="EC" id="6.1.1.21" evidence="4"/>
<feature type="binding site" evidence="5">
    <location>
        <begin position="259"/>
        <end position="260"/>
    </location>
    <ligand>
        <name>L-histidine</name>
        <dbReference type="ChEBI" id="CHEBI:57595"/>
    </ligand>
</feature>
<name>A0A8K1YUG0_9FLOR</name>
<keyword evidence="4" id="KW-0436">Ligase</keyword>
<protein>
    <recommendedName>
        <fullName evidence="4">Histidine--tRNA ligase, chloroplastic</fullName>
        <ecNumber evidence="4">6.1.1.21</ecNumber>
    </recommendedName>
    <alternativeName>
        <fullName evidence="4">Histidyl-tRNA synthetase</fullName>
        <shortName evidence="4">HisRS</shortName>
    </alternativeName>
</protein>
<comment type="catalytic activity">
    <reaction evidence="3 4">
        <text>tRNA(His) + L-histidine + ATP = L-histidyl-tRNA(His) + AMP + diphosphate + H(+)</text>
        <dbReference type="Rhea" id="RHEA:17313"/>
        <dbReference type="Rhea" id="RHEA-COMP:9665"/>
        <dbReference type="Rhea" id="RHEA-COMP:9689"/>
        <dbReference type="ChEBI" id="CHEBI:15378"/>
        <dbReference type="ChEBI" id="CHEBI:30616"/>
        <dbReference type="ChEBI" id="CHEBI:33019"/>
        <dbReference type="ChEBI" id="CHEBI:57595"/>
        <dbReference type="ChEBI" id="CHEBI:78442"/>
        <dbReference type="ChEBI" id="CHEBI:78527"/>
        <dbReference type="ChEBI" id="CHEBI:456215"/>
        <dbReference type="EC" id="6.1.1.21"/>
    </reaction>
</comment>
<dbReference type="PANTHER" id="PTHR43707">
    <property type="entry name" value="HISTIDYL-TRNA SYNTHETASE"/>
    <property type="match status" value="1"/>
</dbReference>
<dbReference type="HAMAP" id="MF_00127">
    <property type="entry name" value="His_tRNA_synth"/>
    <property type="match status" value="1"/>
</dbReference>
<dbReference type="GO" id="GO:0006427">
    <property type="term" value="P:histidyl-tRNA aminoacylation"/>
    <property type="evidence" value="ECO:0007669"/>
    <property type="project" value="UniProtKB-UniRule"/>
</dbReference>
<dbReference type="PROSITE" id="PS50862">
    <property type="entry name" value="AA_TRNA_LIGASE_II"/>
    <property type="match status" value="1"/>
</dbReference>
<dbReference type="Gene3D" id="3.40.50.800">
    <property type="entry name" value="Anticodon-binding domain"/>
    <property type="match status" value="1"/>
</dbReference>
<reference evidence="7" key="1">
    <citation type="submission" date="2019-03" db="EMBL/GenBank/DDBJ databases">
        <title>Phycologia Chloroplast and mitochondrial genomes of Kumanoa mahlacensis.</title>
        <authorList>
            <person name="Fang K."/>
        </authorList>
    </citation>
    <scope>NUCLEOTIDE SEQUENCE</scope>
    <source>
        <strain evidence="7">SAS-FKP1701</strain>
    </source>
</reference>
<feature type="binding site" evidence="5">
    <location>
        <position position="110"/>
    </location>
    <ligand>
        <name>L-histidine</name>
        <dbReference type="ChEBI" id="CHEBI:57595"/>
    </ligand>
</feature>
<dbReference type="GO" id="GO:0005524">
    <property type="term" value="F:ATP binding"/>
    <property type="evidence" value="ECO:0007669"/>
    <property type="project" value="UniProtKB-UniRule"/>
</dbReference>
<feature type="binding site" evidence="5">
    <location>
        <begin position="79"/>
        <end position="81"/>
    </location>
    <ligand>
        <name>L-histidine</name>
        <dbReference type="ChEBI" id="CHEBI:57595"/>
    </ligand>
</feature>
<dbReference type="InterPro" id="IPR004154">
    <property type="entry name" value="Anticodon-bd"/>
</dbReference>
<feature type="binding site" evidence="5">
    <location>
        <position position="255"/>
    </location>
    <ligand>
        <name>L-histidine</name>
        <dbReference type="ChEBI" id="CHEBI:57595"/>
    </ligand>
</feature>
<dbReference type="GO" id="GO:0009507">
    <property type="term" value="C:chloroplast"/>
    <property type="evidence" value="ECO:0007669"/>
    <property type="project" value="UniProtKB-SubCell"/>
</dbReference>
<feature type="domain" description="Aminoacyl-transfer RNA synthetases class-II family profile" evidence="6">
    <location>
        <begin position="1"/>
        <end position="343"/>
    </location>
</feature>
<keyword evidence="4" id="KW-0067">ATP-binding</keyword>
<dbReference type="Gene3D" id="3.30.930.10">
    <property type="entry name" value="Bira Bifunctional Protein, Domain 2"/>
    <property type="match status" value="1"/>
</dbReference>
<keyword evidence="7" id="KW-0934">Plastid</keyword>
<dbReference type="InterPro" id="IPR006195">
    <property type="entry name" value="aa-tRNA-synth_II"/>
</dbReference>
<evidence type="ECO:0000313" key="7">
    <source>
        <dbReference type="EMBL" id="UEQ12005.1"/>
    </source>
</evidence>
<dbReference type="InterPro" id="IPR004516">
    <property type="entry name" value="HisRS/HisZ"/>
</dbReference>
<dbReference type="EMBL" id="MK641509">
    <property type="protein sequence ID" value="UEQ12005.1"/>
    <property type="molecule type" value="Genomic_DNA"/>
</dbReference>
<dbReference type="Pfam" id="PF03129">
    <property type="entry name" value="HGTP_anticodon"/>
    <property type="match status" value="1"/>
</dbReference>
<dbReference type="NCBIfam" id="TIGR00442">
    <property type="entry name" value="hisS"/>
    <property type="match status" value="1"/>
</dbReference>
<dbReference type="InterPro" id="IPR036621">
    <property type="entry name" value="Anticodon-bd_dom_sf"/>
</dbReference>
<evidence type="ECO:0000259" key="6">
    <source>
        <dbReference type="PROSITE" id="PS50862"/>
    </source>
</evidence>
<dbReference type="InterPro" id="IPR015807">
    <property type="entry name" value="His-tRNA-ligase"/>
</dbReference>
<dbReference type="GO" id="GO:0004821">
    <property type="term" value="F:histidine-tRNA ligase activity"/>
    <property type="evidence" value="ECO:0007669"/>
    <property type="project" value="UniProtKB-UniRule"/>
</dbReference>
<proteinExistence type="inferred from homology"/>
<comment type="subcellular location">
    <subcellularLocation>
        <location evidence="4">Plastid</location>
        <location evidence="4">Chloroplast</location>
    </subcellularLocation>
</comment>
<gene>
    <name evidence="4 7" type="primary">hisS</name>
</gene>
<keyword evidence="4" id="KW-0648">Protein biosynthesis</keyword>
<geneLocation type="chloroplast" evidence="7"/>
<dbReference type="SUPFAM" id="SSF52954">
    <property type="entry name" value="Class II aaRS ABD-related"/>
    <property type="match status" value="1"/>
</dbReference>
<accession>A0A8K1YUG0</accession>
<evidence type="ECO:0000256" key="4">
    <source>
        <dbReference type="HAMAP-Rule" id="MF_00127"/>
    </source>
</evidence>
<dbReference type="PANTHER" id="PTHR43707:SF1">
    <property type="entry name" value="HISTIDINE--TRNA LIGASE, MITOCHONDRIAL-RELATED"/>
    <property type="match status" value="1"/>
</dbReference>
<feature type="binding site" evidence="5">
    <location>
        <position position="124"/>
    </location>
    <ligand>
        <name>L-histidine</name>
        <dbReference type="ChEBI" id="CHEBI:57595"/>
    </ligand>
</feature>
<keyword evidence="4 7" id="KW-0030">Aminoacyl-tRNA synthetase</keyword>
<dbReference type="Pfam" id="PF13393">
    <property type="entry name" value="tRNA-synt_His"/>
    <property type="match status" value="1"/>
</dbReference>
<evidence type="ECO:0000256" key="2">
    <source>
        <dbReference type="ARBA" id="ARBA00022741"/>
    </source>
</evidence>
<dbReference type="InterPro" id="IPR041715">
    <property type="entry name" value="HisRS-like_core"/>
</dbReference>